<dbReference type="InterPro" id="IPR016084">
    <property type="entry name" value="Haem_Oase-like_multi-hlx"/>
</dbReference>
<reference evidence="2" key="1">
    <citation type="journal article" date="2011" name="Science">
        <title>The plant cell wall-decomposing machinery underlies the functional diversity of forest fungi.</title>
        <authorList>
            <person name="Eastwood D.C."/>
            <person name="Floudas D."/>
            <person name="Binder M."/>
            <person name="Majcherczyk A."/>
            <person name="Schneider P."/>
            <person name="Aerts A."/>
            <person name="Asiegbu F.O."/>
            <person name="Baker S.E."/>
            <person name="Barry K."/>
            <person name="Bendiksby M."/>
            <person name="Blumentritt M."/>
            <person name="Coutinho P.M."/>
            <person name="Cullen D."/>
            <person name="de Vries R.P."/>
            <person name="Gathman A."/>
            <person name="Goodell B."/>
            <person name="Henrissat B."/>
            <person name="Ihrmark K."/>
            <person name="Kauserud H."/>
            <person name="Kohler A."/>
            <person name="LaButti K."/>
            <person name="Lapidus A."/>
            <person name="Lavin J.L."/>
            <person name="Lee Y.-H."/>
            <person name="Lindquist E."/>
            <person name="Lilly W."/>
            <person name="Lucas S."/>
            <person name="Morin E."/>
            <person name="Murat C."/>
            <person name="Oguiza J.A."/>
            <person name="Park J."/>
            <person name="Pisabarro A.G."/>
            <person name="Riley R."/>
            <person name="Rosling A."/>
            <person name="Salamov A."/>
            <person name="Schmidt O."/>
            <person name="Schmutz J."/>
            <person name="Skrede I."/>
            <person name="Stenlid J."/>
            <person name="Wiebenga A."/>
            <person name="Xie X."/>
            <person name="Kuees U."/>
            <person name="Hibbett D.S."/>
            <person name="Hoffmeister D."/>
            <person name="Hoegberg N."/>
            <person name="Martin F."/>
            <person name="Grigoriev I.V."/>
            <person name="Watkinson S.C."/>
        </authorList>
    </citation>
    <scope>NUCLEOTIDE SEQUENCE [LARGE SCALE GENOMIC DNA]</scope>
    <source>
        <strain evidence="2">strain S7.3</strain>
    </source>
</reference>
<name>F8PMV3_SERL3</name>
<organism evidence="2">
    <name type="scientific">Serpula lacrymans var. lacrymans (strain S7.3)</name>
    <name type="common">Dry rot fungus</name>
    <dbReference type="NCBI Taxonomy" id="936435"/>
    <lineage>
        <taxon>Eukaryota</taxon>
        <taxon>Fungi</taxon>
        <taxon>Dikarya</taxon>
        <taxon>Basidiomycota</taxon>
        <taxon>Agaricomycotina</taxon>
        <taxon>Agaricomycetes</taxon>
        <taxon>Agaricomycetidae</taxon>
        <taxon>Boletales</taxon>
        <taxon>Coniophorineae</taxon>
        <taxon>Serpulaceae</taxon>
        <taxon>Serpula</taxon>
    </lineage>
</organism>
<dbReference type="Proteomes" id="UP000008063">
    <property type="component" value="Unassembled WGS sequence"/>
</dbReference>
<dbReference type="STRING" id="936435.F8PMV3"/>
<dbReference type="OMA" id="NTAKCIT"/>
<protein>
    <submittedName>
        <fullName evidence="1">Uncharacterized protein</fullName>
    </submittedName>
</protein>
<evidence type="ECO:0000313" key="2">
    <source>
        <dbReference type="Proteomes" id="UP000008063"/>
    </source>
</evidence>
<proteinExistence type="predicted"/>
<dbReference type="EMBL" id="GL945476">
    <property type="protein sequence ID" value="EGO02935.1"/>
    <property type="molecule type" value="Genomic_DNA"/>
</dbReference>
<keyword evidence="2" id="KW-1185">Reference proteome</keyword>
<accession>F8PMV3</accession>
<dbReference type="AlphaFoldDB" id="F8PMV3"/>
<sequence>MPNYAKATHSSRFQCAIDDLQGFYDDPKTGVSKGDTDKILPFIRVSEKLHGIPADKEQDLVARLIEANQDIYDKLLNNKFYQSMKVASADDKMVTIGFLWYMIQDFKYCANLMLFDTERSKKATTSAIYEELAAKIGRDAGYAVDMLKTCTDPSTLNIPDWVVLGAGSEDAVTNYSSFQVNTAKCITGSVG</sequence>
<dbReference type="Gene3D" id="1.20.910.10">
    <property type="entry name" value="Heme oxygenase-like"/>
    <property type="match status" value="1"/>
</dbReference>
<gene>
    <name evidence="1" type="ORF">SERLA73DRAFT_70420</name>
</gene>
<evidence type="ECO:0000313" key="1">
    <source>
        <dbReference type="EMBL" id="EGO02935.1"/>
    </source>
</evidence>
<dbReference type="HOGENOM" id="CLU_1422214_0_0_1"/>
<dbReference type="InParanoid" id="F8PMV3"/>